<keyword evidence="8" id="KW-1185">Reference proteome</keyword>
<keyword evidence="5 6" id="KW-0472">Membrane</keyword>
<accession>A0A4Q9KPQ8</accession>
<comment type="subcellular location">
    <subcellularLocation>
        <location evidence="1">Membrane</location>
        <topology evidence="1">Multi-pass membrane protein</topology>
    </subcellularLocation>
</comment>
<feature type="transmembrane region" description="Helical" evidence="6">
    <location>
        <begin position="148"/>
        <end position="168"/>
    </location>
</feature>
<dbReference type="InterPro" id="IPR038330">
    <property type="entry name" value="TspO/MBR-related_sf"/>
</dbReference>
<dbReference type="InterPro" id="IPR004307">
    <property type="entry name" value="TspO_MBR"/>
</dbReference>
<dbReference type="Gene3D" id="1.20.1260.100">
    <property type="entry name" value="TspO/MBR protein"/>
    <property type="match status" value="1"/>
</dbReference>
<sequence length="258" mass="26875">MNSTLTRQLFVTASFVFCVVGTLFGIGVIGTRVEESSGGALAADATLLAPAVRAFSIWSVIYLGLLAYTVWQWLPIAQRSARTRDIWWLAGVSMILNAVWLLVTQVGWIWPSVGVIAVLVVVLGRLVARLTRERASSTAELIVVDGTFGLYLGWVSIATAANITAALVQSGVSFGSLDPVVAAIVLAVAAGIGVLLAVRLGGRFAVAGALSWGLVWIAVGRLTDSPASALTGWAAVAAAAIVLGSAAWIRFGRRAALS</sequence>
<reference evidence="7 8" key="1">
    <citation type="submission" date="2019-01" db="EMBL/GenBank/DDBJ databases">
        <title>Lactibacter flavus gen. nov., sp. nov., a novel bacterium of the family Propionibacteriaceae isolated from raw milk and dairy products.</title>
        <authorList>
            <person name="Huptas C."/>
            <person name="Wenning M."/>
            <person name="Breitenwieser F."/>
            <person name="Doll E."/>
            <person name="Von Neubeck M."/>
            <person name="Busse H.-J."/>
            <person name="Scherer S."/>
        </authorList>
    </citation>
    <scope>NUCLEOTIDE SEQUENCE [LARGE SCALE GENOMIC DNA]</scope>
    <source>
        <strain evidence="8">DSM 22130 / JCM 15804 / WR061</strain>
    </source>
</reference>
<dbReference type="Proteomes" id="UP000291933">
    <property type="component" value="Unassembled WGS sequence"/>
</dbReference>
<feature type="transmembrane region" description="Helical" evidence="6">
    <location>
        <begin position="229"/>
        <end position="249"/>
    </location>
</feature>
<feature type="transmembrane region" description="Helical" evidence="6">
    <location>
        <begin position="9"/>
        <end position="31"/>
    </location>
</feature>
<keyword evidence="3 6" id="KW-0812">Transmembrane</keyword>
<evidence type="ECO:0000256" key="6">
    <source>
        <dbReference type="SAM" id="Phobius"/>
    </source>
</evidence>
<keyword evidence="4 6" id="KW-1133">Transmembrane helix</keyword>
<name>A0A4Q9KPQ8_PROTD</name>
<dbReference type="OrthoDB" id="5189031at2"/>
<feature type="transmembrane region" description="Helical" evidence="6">
    <location>
        <begin position="51"/>
        <end position="74"/>
    </location>
</feature>
<evidence type="ECO:0000256" key="5">
    <source>
        <dbReference type="ARBA" id="ARBA00023136"/>
    </source>
</evidence>
<evidence type="ECO:0000313" key="7">
    <source>
        <dbReference type="EMBL" id="TBT95859.1"/>
    </source>
</evidence>
<feature type="transmembrane region" description="Helical" evidence="6">
    <location>
        <begin position="109"/>
        <end position="128"/>
    </location>
</feature>
<dbReference type="AlphaFoldDB" id="A0A4Q9KPQ8"/>
<comment type="similarity">
    <text evidence="2">Belongs to the TspO/BZRP family.</text>
</comment>
<dbReference type="Pfam" id="PF03073">
    <property type="entry name" value="TspO_MBR"/>
    <property type="match status" value="1"/>
</dbReference>
<evidence type="ECO:0000256" key="4">
    <source>
        <dbReference type="ARBA" id="ARBA00022989"/>
    </source>
</evidence>
<dbReference type="GO" id="GO:0016020">
    <property type="term" value="C:membrane"/>
    <property type="evidence" value="ECO:0007669"/>
    <property type="project" value="UniProtKB-SubCell"/>
</dbReference>
<comment type="caution">
    <text evidence="7">The sequence shown here is derived from an EMBL/GenBank/DDBJ whole genome shotgun (WGS) entry which is preliminary data.</text>
</comment>
<dbReference type="RefSeq" id="WP_131170974.1">
    <property type="nucleotide sequence ID" value="NZ_FXTL01000002.1"/>
</dbReference>
<evidence type="ECO:0000256" key="2">
    <source>
        <dbReference type="ARBA" id="ARBA00007524"/>
    </source>
</evidence>
<evidence type="ECO:0000256" key="3">
    <source>
        <dbReference type="ARBA" id="ARBA00022692"/>
    </source>
</evidence>
<evidence type="ECO:0000256" key="1">
    <source>
        <dbReference type="ARBA" id="ARBA00004141"/>
    </source>
</evidence>
<dbReference type="EMBL" id="SDMR01000002">
    <property type="protein sequence ID" value="TBT95859.1"/>
    <property type="molecule type" value="Genomic_DNA"/>
</dbReference>
<feature type="transmembrane region" description="Helical" evidence="6">
    <location>
        <begin position="86"/>
        <end position="103"/>
    </location>
</feature>
<protein>
    <submittedName>
        <fullName evidence="7">Tryptophan-rich sensory protein</fullName>
    </submittedName>
</protein>
<evidence type="ECO:0000313" key="8">
    <source>
        <dbReference type="Proteomes" id="UP000291933"/>
    </source>
</evidence>
<organism evidence="7 8">
    <name type="scientific">Propioniciclava tarda</name>
    <dbReference type="NCBI Taxonomy" id="433330"/>
    <lineage>
        <taxon>Bacteria</taxon>
        <taxon>Bacillati</taxon>
        <taxon>Actinomycetota</taxon>
        <taxon>Actinomycetes</taxon>
        <taxon>Propionibacteriales</taxon>
        <taxon>Propionibacteriaceae</taxon>
        <taxon>Propioniciclava</taxon>
    </lineage>
</organism>
<proteinExistence type="inferred from homology"/>
<feature type="transmembrane region" description="Helical" evidence="6">
    <location>
        <begin position="180"/>
        <end position="198"/>
    </location>
</feature>
<gene>
    <name evidence="7" type="ORF">ET996_02450</name>
</gene>
<feature type="transmembrane region" description="Helical" evidence="6">
    <location>
        <begin position="205"/>
        <end position="223"/>
    </location>
</feature>